<feature type="transmembrane region" description="Helical" evidence="10">
    <location>
        <begin position="128"/>
        <end position="145"/>
    </location>
</feature>
<feature type="transmembrane region" description="Helical" evidence="10">
    <location>
        <begin position="385"/>
        <end position="401"/>
    </location>
</feature>
<evidence type="ECO:0000313" key="11">
    <source>
        <dbReference type="EMBL" id="OGD56000.1"/>
    </source>
</evidence>
<keyword evidence="9 10" id="KW-1208">Phospholipid metabolism</keyword>
<dbReference type="GO" id="GO:0008654">
    <property type="term" value="P:phospholipid biosynthetic process"/>
    <property type="evidence" value="ECO:0007669"/>
    <property type="project" value="UniProtKB-UniRule"/>
</dbReference>
<proteinExistence type="inferred from homology"/>
<dbReference type="InterPro" id="IPR003811">
    <property type="entry name" value="G3P_acylTferase_PlsY"/>
</dbReference>
<evidence type="ECO:0000256" key="7">
    <source>
        <dbReference type="ARBA" id="ARBA00023136"/>
    </source>
</evidence>
<dbReference type="EC" id="2.3.1.275" evidence="10"/>
<comment type="similarity">
    <text evidence="10">Belongs to the PlsY family.</text>
</comment>
<accession>A0A1F5DLT7</accession>
<gene>
    <name evidence="10" type="primary">plsY</name>
    <name evidence="11" type="ORF">A2V71_00050</name>
</gene>
<evidence type="ECO:0000256" key="9">
    <source>
        <dbReference type="ARBA" id="ARBA00023264"/>
    </source>
</evidence>
<keyword evidence="5 10" id="KW-1133">Transmembrane helix</keyword>
<comment type="caution">
    <text evidence="11">The sequence shown here is derived from an EMBL/GenBank/DDBJ whole genome shotgun (WGS) entry which is preliminary data.</text>
</comment>
<dbReference type="HAMAP" id="MF_01043">
    <property type="entry name" value="PlsY"/>
    <property type="match status" value="1"/>
</dbReference>
<sequence>MHLFLSILIGYILGSVSPAYFFGRVLKHIDIREVGTHNAGATNTFRNVGLWPAVITVIYDLGKGLLAIGIANKLGIDSPWYLLAGFAAFLGHRFPFYLQFRGGQGSATMIGILGLLLYQIFSTITIPWMLFIGIALCALATFYISKDDEPIGMIVIPLLWLILIKLIIDNDIMRVQLILVLAIFIYMWAVSVSNIIHHKLITLLPETRKQLLNWRTIARPLAILIPIIYIFAGKPVILWILGILSLILIIVDLVRLISSGVNIFIFNSIKGFLKEKEHKTFSSMTYFLVAGFLAILLFEQNFAILAITFLIFGDLATKFFGAQYSRHFILRERSLEGLIAYFSFALFFGLYIGGWLGIPTIYIVLGAGTAAFTDLFSIFGIDDNFTVALITGGVLTAVKFFG</sequence>
<dbReference type="GO" id="GO:0005886">
    <property type="term" value="C:plasma membrane"/>
    <property type="evidence" value="ECO:0007669"/>
    <property type="project" value="UniProtKB-SubCell"/>
</dbReference>
<keyword evidence="1 10" id="KW-1003">Cell membrane</keyword>
<dbReference type="PANTHER" id="PTHR30309">
    <property type="entry name" value="INNER MEMBRANE PROTEIN YGIH"/>
    <property type="match status" value="1"/>
</dbReference>
<keyword evidence="6 10" id="KW-0443">Lipid metabolism</keyword>
<keyword evidence="7 10" id="KW-0472">Membrane</keyword>
<comment type="function">
    <text evidence="10">Catalyzes the transfer of an acyl group from acyl-phosphate (acyl-PO(4)) to glycerol-3-phosphate (G3P) to form lysophosphatidic acid (LPA). This enzyme utilizes acyl-phosphate as fatty acyl donor, but not acyl-CoA or acyl-ACP.</text>
</comment>
<feature type="transmembrane region" description="Helical" evidence="10">
    <location>
        <begin position="239"/>
        <end position="266"/>
    </location>
</feature>
<dbReference type="EMBL" id="MEZT01000032">
    <property type="protein sequence ID" value="OGD56000.1"/>
    <property type="molecule type" value="Genomic_DNA"/>
</dbReference>
<organism evidence="11 12">
    <name type="scientific">Candidatus Berkelbacteria bacterium RBG_13_40_8</name>
    <dbReference type="NCBI Taxonomy" id="1797467"/>
    <lineage>
        <taxon>Bacteria</taxon>
        <taxon>Candidatus Berkelbacteria</taxon>
    </lineage>
</organism>
<comment type="caution">
    <text evidence="10">Lacks conserved residue(s) required for the propagation of feature annotation.</text>
</comment>
<evidence type="ECO:0000256" key="5">
    <source>
        <dbReference type="ARBA" id="ARBA00022989"/>
    </source>
</evidence>
<dbReference type="GO" id="GO:0043772">
    <property type="term" value="F:acyl-phosphate glycerol-3-phosphate acyltransferase activity"/>
    <property type="evidence" value="ECO:0007669"/>
    <property type="project" value="UniProtKB-UniRule"/>
</dbReference>
<comment type="catalytic activity">
    <reaction evidence="10">
        <text>an acyl phosphate + sn-glycerol 3-phosphate = a 1-acyl-sn-glycero-3-phosphate + phosphate</text>
        <dbReference type="Rhea" id="RHEA:34075"/>
        <dbReference type="ChEBI" id="CHEBI:43474"/>
        <dbReference type="ChEBI" id="CHEBI:57597"/>
        <dbReference type="ChEBI" id="CHEBI:57970"/>
        <dbReference type="ChEBI" id="CHEBI:59918"/>
        <dbReference type="EC" id="2.3.1.275"/>
    </reaction>
</comment>
<keyword evidence="2 10" id="KW-0444">Lipid biosynthesis</keyword>
<dbReference type="PANTHER" id="PTHR30309:SF0">
    <property type="entry name" value="GLYCEROL-3-PHOSPHATE ACYLTRANSFERASE-RELATED"/>
    <property type="match status" value="1"/>
</dbReference>
<feature type="transmembrane region" description="Helical" evidence="10">
    <location>
        <begin position="216"/>
        <end position="232"/>
    </location>
</feature>
<comment type="pathway">
    <text evidence="10">Lipid metabolism; phospholipid metabolism.</text>
</comment>
<feature type="transmembrane region" description="Helical" evidence="10">
    <location>
        <begin position="151"/>
        <end position="168"/>
    </location>
</feature>
<dbReference type="SMART" id="SM01207">
    <property type="entry name" value="G3P_acyltransf"/>
    <property type="match status" value="1"/>
</dbReference>
<keyword evidence="8 10" id="KW-0594">Phospholipid biosynthesis</keyword>
<keyword evidence="3 10" id="KW-0808">Transferase</keyword>
<keyword evidence="4 10" id="KW-0812">Transmembrane</keyword>
<feature type="transmembrane region" description="Helical" evidence="10">
    <location>
        <begin position="104"/>
        <end position="121"/>
    </location>
</feature>
<comment type="subunit">
    <text evidence="10">Probably interacts with PlsX.</text>
</comment>
<evidence type="ECO:0000256" key="6">
    <source>
        <dbReference type="ARBA" id="ARBA00023098"/>
    </source>
</evidence>
<feature type="transmembrane region" description="Helical" evidence="10">
    <location>
        <begin position="286"/>
        <end position="317"/>
    </location>
</feature>
<dbReference type="AlphaFoldDB" id="A0A1F5DLT7"/>
<evidence type="ECO:0000256" key="8">
    <source>
        <dbReference type="ARBA" id="ARBA00023209"/>
    </source>
</evidence>
<dbReference type="Proteomes" id="UP000178764">
    <property type="component" value="Unassembled WGS sequence"/>
</dbReference>
<reference evidence="11 12" key="1">
    <citation type="journal article" date="2016" name="Nat. Commun.">
        <title>Thousands of microbial genomes shed light on interconnected biogeochemical processes in an aquifer system.</title>
        <authorList>
            <person name="Anantharaman K."/>
            <person name="Brown C.T."/>
            <person name="Hug L.A."/>
            <person name="Sharon I."/>
            <person name="Castelle C.J."/>
            <person name="Probst A.J."/>
            <person name="Thomas B.C."/>
            <person name="Singh A."/>
            <person name="Wilkins M.J."/>
            <person name="Karaoz U."/>
            <person name="Brodie E.L."/>
            <person name="Williams K.H."/>
            <person name="Hubbard S.S."/>
            <person name="Banfield J.F."/>
        </authorList>
    </citation>
    <scope>NUCLEOTIDE SEQUENCE [LARGE SCALE GENOMIC DNA]</scope>
</reference>
<feature type="transmembrane region" description="Helical" evidence="10">
    <location>
        <begin position="175"/>
        <end position="196"/>
    </location>
</feature>
<comment type="subcellular location">
    <subcellularLocation>
        <location evidence="10">Cell membrane</location>
        <topology evidence="10">Multi-pass membrane protein</topology>
    </subcellularLocation>
</comment>
<evidence type="ECO:0000256" key="1">
    <source>
        <dbReference type="ARBA" id="ARBA00022475"/>
    </source>
</evidence>
<evidence type="ECO:0000256" key="2">
    <source>
        <dbReference type="ARBA" id="ARBA00022516"/>
    </source>
</evidence>
<dbReference type="UniPathway" id="UPA00085"/>
<feature type="transmembrane region" description="Helical" evidence="10">
    <location>
        <begin position="80"/>
        <end position="98"/>
    </location>
</feature>
<name>A0A1F5DLT7_9BACT</name>
<evidence type="ECO:0000256" key="3">
    <source>
        <dbReference type="ARBA" id="ARBA00022679"/>
    </source>
</evidence>
<evidence type="ECO:0000313" key="12">
    <source>
        <dbReference type="Proteomes" id="UP000178764"/>
    </source>
</evidence>
<dbReference type="Pfam" id="PF02660">
    <property type="entry name" value="G3P_acyltransf"/>
    <property type="match status" value="1"/>
</dbReference>
<feature type="transmembrane region" description="Helical" evidence="10">
    <location>
        <begin position="50"/>
        <end position="68"/>
    </location>
</feature>
<protein>
    <recommendedName>
        <fullName evidence="10">Glycerol-3-phosphate acyltransferase</fullName>
    </recommendedName>
    <alternativeName>
        <fullName evidence="10">Acyl-PO4 G3P acyltransferase</fullName>
    </alternativeName>
    <alternativeName>
        <fullName evidence="10">Acyl-phosphate--glycerol-3-phosphate acyltransferase</fullName>
    </alternativeName>
    <alternativeName>
        <fullName evidence="10">G3P acyltransferase</fullName>
        <shortName evidence="10">GPAT</shortName>
        <ecNumber evidence="10">2.3.1.275</ecNumber>
    </alternativeName>
    <alternativeName>
        <fullName evidence="10">Lysophosphatidic acid synthase</fullName>
        <shortName evidence="10">LPA synthase</shortName>
    </alternativeName>
</protein>
<evidence type="ECO:0000256" key="10">
    <source>
        <dbReference type="HAMAP-Rule" id="MF_01043"/>
    </source>
</evidence>
<evidence type="ECO:0000256" key="4">
    <source>
        <dbReference type="ARBA" id="ARBA00022692"/>
    </source>
</evidence>
<feature type="transmembrane region" description="Helical" evidence="10">
    <location>
        <begin position="338"/>
        <end position="365"/>
    </location>
</feature>